<evidence type="ECO:0000313" key="2">
    <source>
        <dbReference type="Proteomes" id="UP000005801"/>
    </source>
</evidence>
<name>A6G690_9BACT</name>
<gene>
    <name evidence="1" type="ORF">PPSIR1_29613</name>
</gene>
<organism evidence="1 2">
    <name type="scientific">Plesiocystis pacifica SIR-1</name>
    <dbReference type="NCBI Taxonomy" id="391625"/>
    <lineage>
        <taxon>Bacteria</taxon>
        <taxon>Pseudomonadati</taxon>
        <taxon>Myxococcota</taxon>
        <taxon>Polyangia</taxon>
        <taxon>Nannocystales</taxon>
        <taxon>Nannocystaceae</taxon>
        <taxon>Plesiocystis</taxon>
    </lineage>
</organism>
<evidence type="ECO:0000313" key="1">
    <source>
        <dbReference type="EMBL" id="EDM78692.1"/>
    </source>
</evidence>
<dbReference type="PROSITE" id="PS51257">
    <property type="entry name" value="PROKAR_LIPOPROTEIN"/>
    <property type="match status" value="1"/>
</dbReference>
<proteinExistence type="predicted"/>
<reference evidence="1 2" key="1">
    <citation type="submission" date="2007-06" db="EMBL/GenBank/DDBJ databases">
        <authorList>
            <person name="Shimkets L."/>
            <person name="Ferriera S."/>
            <person name="Johnson J."/>
            <person name="Kravitz S."/>
            <person name="Beeson K."/>
            <person name="Sutton G."/>
            <person name="Rogers Y.-H."/>
            <person name="Friedman R."/>
            <person name="Frazier M."/>
            <person name="Venter J.C."/>
        </authorList>
    </citation>
    <scope>NUCLEOTIDE SEQUENCE [LARGE SCALE GENOMIC DNA]</scope>
    <source>
        <strain evidence="1 2">SIR-1</strain>
    </source>
</reference>
<dbReference type="Proteomes" id="UP000005801">
    <property type="component" value="Unassembled WGS sequence"/>
</dbReference>
<evidence type="ECO:0008006" key="3">
    <source>
        <dbReference type="Google" id="ProtNLM"/>
    </source>
</evidence>
<dbReference type="STRING" id="391625.PPSIR1_29613"/>
<accession>A6G690</accession>
<comment type="caution">
    <text evidence="1">The sequence shown here is derived from an EMBL/GenBank/DDBJ whole genome shotgun (WGS) entry which is preliminary data.</text>
</comment>
<protein>
    <recommendedName>
        <fullName evidence="3">PepSY domain-containing protein</fullName>
    </recommendedName>
</protein>
<dbReference type="AlphaFoldDB" id="A6G690"/>
<sequence length="218" mass="23274">MGRGGRGWSASIEVARRVLGCLALASLLSGCVAGSVVQKQDEDLVELREASHLRTAEISMKFGLRIQQLEEGLEAELTVECARLDDPARTECMDYPWHCRVAVYAVGDEAHAEPLAAQHLHRLTGGLLAWSTPLEGCTRRGSRCVARLSRAEAEAIARAECPAAQGLALVPIEGVLSNQTQRFEWSFGLAEPGRAPQVLAVVDAGTGEVLRCGSSADG</sequence>
<keyword evidence="2" id="KW-1185">Reference proteome</keyword>
<dbReference type="EMBL" id="ABCS01000028">
    <property type="protein sequence ID" value="EDM78692.1"/>
    <property type="molecule type" value="Genomic_DNA"/>
</dbReference>